<comment type="caution">
    <text evidence="1">The sequence shown here is derived from an EMBL/GenBank/DDBJ whole genome shotgun (WGS) entry which is preliminary data.</text>
</comment>
<evidence type="ECO:0000313" key="2">
    <source>
        <dbReference type="Proteomes" id="UP000321058"/>
    </source>
</evidence>
<dbReference type="OrthoDB" id="8235148at2"/>
<dbReference type="Proteomes" id="UP000321058">
    <property type="component" value="Unassembled WGS sequence"/>
</dbReference>
<reference evidence="1 2" key="1">
    <citation type="submission" date="2019-07" db="EMBL/GenBank/DDBJ databases">
        <title>Whole genome shotgun sequence of Reyranella soli NBRC 108950.</title>
        <authorList>
            <person name="Hosoyama A."/>
            <person name="Uohara A."/>
            <person name="Ohji S."/>
            <person name="Ichikawa N."/>
        </authorList>
    </citation>
    <scope>NUCLEOTIDE SEQUENCE [LARGE SCALE GENOMIC DNA]</scope>
    <source>
        <strain evidence="1 2">NBRC 108950</strain>
    </source>
</reference>
<organism evidence="1 2">
    <name type="scientific">Reyranella soli</name>
    <dbReference type="NCBI Taxonomy" id="1230389"/>
    <lineage>
        <taxon>Bacteria</taxon>
        <taxon>Pseudomonadati</taxon>
        <taxon>Pseudomonadota</taxon>
        <taxon>Alphaproteobacteria</taxon>
        <taxon>Hyphomicrobiales</taxon>
        <taxon>Reyranellaceae</taxon>
        <taxon>Reyranella</taxon>
    </lineage>
</organism>
<name>A0A512NN73_9HYPH</name>
<accession>A0A512NN73</accession>
<dbReference type="AlphaFoldDB" id="A0A512NN73"/>
<evidence type="ECO:0000313" key="1">
    <source>
        <dbReference type="EMBL" id="GEP60406.1"/>
    </source>
</evidence>
<keyword evidence="2" id="KW-1185">Reference proteome</keyword>
<dbReference type="RefSeq" id="WP_147155756.1">
    <property type="nucleotide sequence ID" value="NZ_BKAJ01000162.1"/>
</dbReference>
<sequence length="111" mass="12530">MLGFAWAPKARAQANGHHLYHADYYSKWKQPGTDTSCCNGKETKDGNIGGDCYPTTAEVRDGHWWAKTDDGQWVVVPYDRILPERNPDIERAHLCFSYGRVLCFVPPNTGT</sequence>
<proteinExistence type="predicted"/>
<gene>
    <name evidence="1" type="ORF">RSO01_75720</name>
</gene>
<dbReference type="EMBL" id="BKAJ01000162">
    <property type="protein sequence ID" value="GEP60406.1"/>
    <property type="molecule type" value="Genomic_DNA"/>
</dbReference>
<protein>
    <submittedName>
        <fullName evidence="1">Uncharacterized protein</fullName>
    </submittedName>
</protein>